<evidence type="ECO:0000313" key="1">
    <source>
        <dbReference type="EMBL" id="MDQ0206694.1"/>
    </source>
</evidence>
<dbReference type="Proteomes" id="UP001225034">
    <property type="component" value="Unassembled WGS sequence"/>
</dbReference>
<reference evidence="1 2" key="1">
    <citation type="submission" date="2023-07" db="EMBL/GenBank/DDBJ databases">
        <title>Genomic Encyclopedia of Type Strains, Phase IV (KMG-IV): sequencing the most valuable type-strain genomes for metagenomic binning, comparative biology and taxonomic classification.</title>
        <authorList>
            <person name="Goeker M."/>
        </authorList>
    </citation>
    <scope>NUCLEOTIDE SEQUENCE [LARGE SCALE GENOMIC DNA]</scope>
    <source>
        <strain evidence="1 2">DSM 19154</strain>
    </source>
</reference>
<name>A0ABT9YG54_9BACI</name>
<accession>A0ABT9YG54</accession>
<dbReference type="Gene3D" id="3.40.30.10">
    <property type="entry name" value="Glutaredoxin"/>
    <property type="match status" value="1"/>
</dbReference>
<comment type="caution">
    <text evidence="1">The sequence shown here is derived from an EMBL/GenBank/DDBJ whole genome shotgun (WGS) entry which is preliminary data.</text>
</comment>
<dbReference type="InterPro" id="IPR008554">
    <property type="entry name" value="Glutaredoxin-like"/>
</dbReference>
<dbReference type="RefSeq" id="WP_306981405.1">
    <property type="nucleotide sequence ID" value="NZ_JAUSUA010000002.1"/>
</dbReference>
<dbReference type="EMBL" id="JAUSUA010000002">
    <property type="protein sequence ID" value="MDQ0206694.1"/>
    <property type="molecule type" value="Genomic_DNA"/>
</dbReference>
<keyword evidence="1" id="KW-0413">Isomerase</keyword>
<organism evidence="1 2">
    <name type="scientific">Alkalicoccobacillus murimartini</name>
    <dbReference type="NCBI Taxonomy" id="171685"/>
    <lineage>
        <taxon>Bacteria</taxon>
        <taxon>Bacillati</taxon>
        <taxon>Bacillota</taxon>
        <taxon>Bacilli</taxon>
        <taxon>Bacillales</taxon>
        <taxon>Bacillaceae</taxon>
        <taxon>Alkalicoccobacillus</taxon>
    </lineage>
</organism>
<proteinExistence type="predicted"/>
<keyword evidence="2" id="KW-1185">Reference proteome</keyword>
<protein>
    <submittedName>
        <fullName evidence="1">Thiol-disulfide isomerase/thioredoxin</fullName>
    </submittedName>
</protein>
<dbReference type="GO" id="GO:0016853">
    <property type="term" value="F:isomerase activity"/>
    <property type="evidence" value="ECO:0007669"/>
    <property type="project" value="UniProtKB-KW"/>
</dbReference>
<dbReference type="InterPro" id="IPR036249">
    <property type="entry name" value="Thioredoxin-like_sf"/>
</dbReference>
<dbReference type="Pfam" id="PF05768">
    <property type="entry name" value="Glrx-like"/>
    <property type="match status" value="1"/>
</dbReference>
<gene>
    <name evidence="1" type="ORF">J2S05_001493</name>
</gene>
<sequence length="79" mass="9212">MHITFYSKNNCSLCEKGLHVIEKLKEEYFLTVNVVDIYEDDELLEKYMLRIPVVLVEGIEADEGILSYDKISQIIKNTN</sequence>
<evidence type="ECO:0000313" key="2">
    <source>
        <dbReference type="Proteomes" id="UP001225034"/>
    </source>
</evidence>
<dbReference type="SUPFAM" id="SSF52833">
    <property type="entry name" value="Thioredoxin-like"/>
    <property type="match status" value="1"/>
</dbReference>